<feature type="transmembrane region" description="Helical" evidence="1">
    <location>
        <begin position="278"/>
        <end position="298"/>
    </location>
</feature>
<feature type="transmembrane region" description="Helical" evidence="1">
    <location>
        <begin position="319"/>
        <end position="342"/>
    </location>
</feature>
<evidence type="ECO:0000313" key="3">
    <source>
        <dbReference type="EMBL" id="RIB30324.1"/>
    </source>
</evidence>
<evidence type="ECO:0000256" key="2">
    <source>
        <dbReference type="SAM" id="SignalP"/>
    </source>
</evidence>
<keyword evidence="1" id="KW-1133">Transmembrane helix</keyword>
<dbReference type="AlphaFoldDB" id="A0A397W6K7"/>
<keyword evidence="1" id="KW-0812">Transmembrane</keyword>
<feature type="chain" id="PRO_5017186410" evidence="2">
    <location>
        <begin position="35"/>
        <end position="375"/>
    </location>
</feature>
<feature type="signal peptide" evidence="2">
    <location>
        <begin position="1"/>
        <end position="34"/>
    </location>
</feature>
<feature type="transmembrane region" description="Helical" evidence="1">
    <location>
        <begin position="105"/>
        <end position="126"/>
    </location>
</feature>
<keyword evidence="2" id="KW-0732">Signal</keyword>
<gene>
    <name evidence="3" type="ORF">C2G38_2271022</name>
</gene>
<dbReference type="EMBL" id="QKWP01000015">
    <property type="protein sequence ID" value="RIB30324.1"/>
    <property type="molecule type" value="Genomic_DNA"/>
</dbReference>
<feature type="transmembrane region" description="Helical" evidence="1">
    <location>
        <begin position="61"/>
        <end position="84"/>
    </location>
</feature>
<dbReference type="Proteomes" id="UP000266673">
    <property type="component" value="Unassembled WGS sequence"/>
</dbReference>
<feature type="transmembrane region" description="Helical" evidence="1">
    <location>
        <begin position="162"/>
        <end position="180"/>
    </location>
</feature>
<proteinExistence type="predicted"/>
<accession>A0A397W6K7</accession>
<name>A0A397W6K7_9GLOM</name>
<organism evidence="3 4">
    <name type="scientific">Gigaspora rosea</name>
    <dbReference type="NCBI Taxonomy" id="44941"/>
    <lineage>
        <taxon>Eukaryota</taxon>
        <taxon>Fungi</taxon>
        <taxon>Fungi incertae sedis</taxon>
        <taxon>Mucoromycota</taxon>
        <taxon>Glomeromycotina</taxon>
        <taxon>Glomeromycetes</taxon>
        <taxon>Diversisporales</taxon>
        <taxon>Gigasporaceae</taxon>
        <taxon>Gigaspora</taxon>
    </lineage>
</organism>
<keyword evidence="4" id="KW-1185">Reference proteome</keyword>
<reference evidence="3 4" key="1">
    <citation type="submission" date="2018-06" db="EMBL/GenBank/DDBJ databases">
        <title>Comparative genomics reveals the genomic features of Rhizophagus irregularis, R. cerebriforme, R. diaphanum and Gigaspora rosea, and their symbiotic lifestyle signature.</title>
        <authorList>
            <person name="Morin E."/>
            <person name="San Clemente H."/>
            <person name="Chen E.C.H."/>
            <person name="De La Providencia I."/>
            <person name="Hainaut M."/>
            <person name="Kuo A."/>
            <person name="Kohler A."/>
            <person name="Murat C."/>
            <person name="Tang N."/>
            <person name="Roy S."/>
            <person name="Loubradou J."/>
            <person name="Henrissat B."/>
            <person name="Grigoriev I.V."/>
            <person name="Corradi N."/>
            <person name="Roux C."/>
            <person name="Martin F.M."/>
        </authorList>
    </citation>
    <scope>NUCLEOTIDE SEQUENCE [LARGE SCALE GENOMIC DNA]</scope>
    <source>
        <strain evidence="3 4">DAOM 194757</strain>
    </source>
</reference>
<feature type="transmembrane region" description="Helical" evidence="1">
    <location>
        <begin position="132"/>
        <end position="150"/>
    </location>
</feature>
<keyword evidence="1" id="KW-0472">Membrane</keyword>
<comment type="caution">
    <text evidence="3">The sequence shown here is derived from an EMBL/GenBank/DDBJ whole genome shotgun (WGS) entry which is preliminary data.</text>
</comment>
<dbReference type="OrthoDB" id="2327125at2759"/>
<evidence type="ECO:0000313" key="4">
    <source>
        <dbReference type="Proteomes" id="UP000266673"/>
    </source>
</evidence>
<evidence type="ECO:0000256" key="1">
    <source>
        <dbReference type="SAM" id="Phobius"/>
    </source>
</evidence>
<protein>
    <submittedName>
        <fullName evidence="3">Uncharacterized protein</fullName>
    </submittedName>
</protein>
<sequence length="375" mass="43006">MGSQLEPSKCVPLTVFIFFLCLLTFVNVPETTLSQDKSRSLGYPTWHPPIKGNDYNKSDSAIFFSSLLMAITCYLAARWTAYLPSTRKLQTYFISDDSAPVSAYYFNRLLVLYNFNTLLTLFALLIFDAGKFWVALGMIHNTTEFVVLVLIGSGGRLKNIKFYGILLCYIIFVYCGTLFIDWPYDAVFFKFQGLCFDYALMITFIRIYLNTKYELKHGDGAERIPLTNEEANPDDHFYDQQYGFVHHPCQLLILIFASAFHNVGNLIATVSIEDLLPTILSTLTYAVTYPAYMYYVYVDTHSTSNYPTKRIYLPSTPGWKKFVIATISICCGLLAVRLGAFLQARQDHQSNCNLNKEFFFDENYFKELGPIYIEM</sequence>
<feature type="transmembrane region" description="Helical" evidence="1">
    <location>
        <begin position="251"/>
        <end position="272"/>
    </location>
</feature>